<dbReference type="Proteomes" id="UP000437748">
    <property type="component" value="Unassembled WGS sequence"/>
</dbReference>
<dbReference type="SUPFAM" id="SSF143724">
    <property type="entry name" value="PHP14-like"/>
    <property type="match status" value="1"/>
</dbReference>
<gene>
    <name evidence="14" type="primary">ppk1</name>
    <name evidence="8" type="synonym">ppk</name>
    <name evidence="14" type="ORF">GCL60_08870</name>
</gene>
<evidence type="ECO:0000259" key="12">
    <source>
        <dbReference type="Pfam" id="PF13090"/>
    </source>
</evidence>
<feature type="binding site" evidence="8">
    <location>
        <position position="502"/>
    </location>
    <ligand>
        <name>ATP</name>
        <dbReference type="ChEBI" id="CHEBI:30616"/>
    </ligand>
</feature>
<dbReference type="InterPro" id="IPR024953">
    <property type="entry name" value="PP_kinase_middle"/>
</dbReference>
<comment type="PTM">
    <text evidence="8 9">An intermediate of this reaction is the autophosphorylated ppk in which a phosphate is covalently linked to a histidine residue through a N-P bond.</text>
</comment>
<dbReference type="InterPro" id="IPR036830">
    <property type="entry name" value="PP_kinase_middle_dom_sf"/>
</dbReference>
<dbReference type="CDD" id="cd09168">
    <property type="entry name" value="PLDc_PaPPK1_C2_like"/>
    <property type="match status" value="1"/>
</dbReference>
<dbReference type="Gene3D" id="1.20.58.310">
    <property type="entry name" value="Polyphosphate kinase N-terminal domain"/>
    <property type="match status" value="1"/>
</dbReference>
<dbReference type="PIRSF" id="PIRSF015589">
    <property type="entry name" value="PP_kinase"/>
    <property type="match status" value="1"/>
</dbReference>
<dbReference type="Pfam" id="PF02503">
    <property type="entry name" value="PP_kinase"/>
    <property type="match status" value="1"/>
</dbReference>
<dbReference type="PANTHER" id="PTHR30218:SF0">
    <property type="entry name" value="POLYPHOSPHATE KINASE"/>
    <property type="match status" value="1"/>
</dbReference>
<dbReference type="EMBL" id="WFLM01000003">
    <property type="protein sequence ID" value="KAB8038960.1"/>
    <property type="molecule type" value="Genomic_DNA"/>
</dbReference>
<dbReference type="Pfam" id="PF13089">
    <property type="entry name" value="PP_kinase_N"/>
    <property type="match status" value="1"/>
</dbReference>
<feature type="binding site" evidence="8">
    <location>
        <position position="80"/>
    </location>
    <ligand>
        <name>ATP</name>
        <dbReference type="ChEBI" id="CHEBI:30616"/>
    </ligand>
</feature>
<proteinExistence type="inferred from homology"/>
<keyword evidence="4 8" id="KW-0547">Nucleotide-binding</keyword>
<sequence length="776" mass="90005">MSKLINSERNIQKSLPPTITNHFNKEIQTQHKHIHLDDPDLYMNREISWLSFNERVLTEAENKNVPLLERVKFCIIFASNLDEFFMVRLSGLLRLVAQHHTTIYDEEESEETLDEVAIKVRELLKRISKCLHSQILPELELNHISIPKFSELTRSEEEKLDSHFESQVFPVLTPLAVDPAHPFPYLSNLSLYLAVTFEGISENGEPLLALVEIPQKILRLIPISQKANKHRFFLLDELIKNYMPSLFPWTQVTGAYGFRVTRNLDYQLLDNEVKDLMKSIEYELKDREQKTVVRLEYEKNMPDWLRNKLATVLDLDSSDLYEIDGMINMRDLAPLLKIERLDPSLKDAAFNPRLNINLVDANRDIFDVIRERDILLHHPYDSFASVLDFLRSAAKDDKVLAIKQTLYRSGGDSPIIEALVNAAERGKQVTVVVELKARFDEANNIEWAKRLERAGAHVVFGFIDLKTHAKCTLVVRKEKNNYLQKYVHLSTGNYNSSTAKLYTDIGHLTTDPALCDDIANVFNFITGFNILRDQDLTQMRIPHFEKIKVAPFRLREQIIQMIENEKRKNTHDNQAHIILKMNSLVDVKICQALYRASQKGVKIDLIVRGVCILRPDIPGVSENIRVVSVIDRYLEHSRIYWFKNCGDPIIYCGSADLMERNMDRRIEVVWPIESSDLKSKLTAILNNFLIDNCKSHEMQSDGSYVRNQPASGEKMLRCQDKFIEYARRYGIKSIAYDQAIKPLFDKKEFDRIPERFIPSLVVEEIQPKSLKKKKKK</sequence>
<dbReference type="NCBIfam" id="NF003917">
    <property type="entry name" value="PRK05443.1-1"/>
    <property type="match status" value="1"/>
</dbReference>
<evidence type="ECO:0000256" key="6">
    <source>
        <dbReference type="ARBA" id="ARBA00022840"/>
    </source>
</evidence>
<evidence type="ECO:0000259" key="10">
    <source>
        <dbReference type="Pfam" id="PF02503"/>
    </source>
</evidence>
<dbReference type="NCBIfam" id="TIGR03705">
    <property type="entry name" value="poly_P_kin"/>
    <property type="match status" value="1"/>
</dbReference>
<feature type="active site" description="Phosphohistidine intermediate" evidence="8">
    <location>
        <position position="468"/>
    </location>
</feature>
<dbReference type="EC" id="2.7.4.1" evidence="8 9"/>
<evidence type="ECO:0000259" key="11">
    <source>
        <dbReference type="Pfam" id="PF13089"/>
    </source>
</evidence>
<evidence type="ECO:0000256" key="9">
    <source>
        <dbReference type="RuleBase" id="RU003800"/>
    </source>
</evidence>
<evidence type="ECO:0000256" key="8">
    <source>
        <dbReference type="HAMAP-Rule" id="MF_00347"/>
    </source>
</evidence>
<dbReference type="InterPro" id="IPR041108">
    <property type="entry name" value="PP_kinase_C_1"/>
</dbReference>
<dbReference type="Gene3D" id="3.30.870.10">
    <property type="entry name" value="Endonuclease Chain A"/>
    <property type="match status" value="2"/>
</dbReference>
<dbReference type="RefSeq" id="WP_153420357.1">
    <property type="nucleotide sequence ID" value="NZ_WFLM01000003.1"/>
</dbReference>
<protein>
    <recommendedName>
        <fullName evidence="8 9">Polyphosphate kinase</fullName>
        <ecNumber evidence="8 9">2.7.4.1</ecNumber>
    </recommendedName>
    <alternativeName>
        <fullName evidence="8">ATP-polyphosphate phosphotransferase</fullName>
    </alternativeName>
    <alternativeName>
        <fullName evidence="8">Polyphosphoric acid kinase</fullName>
    </alternativeName>
</protein>
<feature type="binding site" evidence="8">
    <location>
        <position position="608"/>
    </location>
    <ligand>
        <name>ATP</name>
        <dbReference type="ChEBI" id="CHEBI:30616"/>
    </ligand>
</feature>
<dbReference type="Pfam" id="PF13090">
    <property type="entry name" value="PP_kinase_C"/>
    <property type="match status" value="1"/>
</dbReference>
<dbReference type="HAMAP" id="MF_00347">
    <property type="entry name" value="Polyphosphate_kinase"/>
    <property type="match status" value="1"/>
</dbReference>
<dbReference type="GO" id="GO:0009358">
    <property type="term" value="C:polyphosphate kinase complex"/>
    <property type="evidence" value="ECO:0007669"/>
    <property type="project" value="InterPro"/>
</dbReference>
<dbReference type="NCBIfam" id="NF003921">
    <property type="entry name" value="PRK05443.2-2"/>
    <property type="match status" value="1"/>
</dbReference>
<organism evidence="14 15">
    <name type="scientific">Silvanigrella paludirubra</name>
    <dbReference type="NCBI Taxonomy" id="2499159"/>
    <lineage>
        <taxon>Bacteria</taxon>
        <taxon>Pseudomonadati</taxon>
        <taxon>Bdellovibrionota</taxon>
        <taxon>Oligoflexia</taxon>
        <taxon>Silvanigrellales</taxon>
        <taxon>Silvanigrellaceae</taxon>
        <taxon>Silvanigrella</taxon>
    </lineage>
</organism>
<evidence type="ECO:0000256" key="4">
    <source>
        <dbReference type="ARBA" id="ARBA00022741"/>
    </source>
</evidence>
<comment type="cofactor">
    <cofactor evidence="8">
        <name>Mg(2+)</name>
        <dbReference type="ChEBI" id="CHEBI:18420"/>
    </cofactor>
</comment>
<feature type="domain" description="Polyphosphate kinase C-terminal" evidence="12">
    <location>
        <begin position="549"/>
        <end position="719"/>
    </location>
</feature>
<feature type="domain" description="Polyphosphate kinase middle" evidence="10">
    <location>
        <begin position="156"/>
        <end position="333"/>
    </location>
</feature>
<dbReference type="InterPro" id="IPR036832">
    <property type="entry name" value="PPK_N_dom_sf"/>
</dbReference>
<feature type="binding site" evidence="8">
    <location>
        <position position="636"/>
    </location>
    <ligand>
        <name>ATP</name>
        <dbReference type="ChEBI" id="CHEBI:30616"/>
    </ligand>
</feature>
<keyword evidence="2 8" id="KW-0808">Transferase</keyword>
<evidence type="ECO:0000256" key="5">
    <source>
        <dbReference type="ARBA" id="ARBA00022777"/>
    </source>
</evidence>
<feature type="binding site" evidence="8">
    <location>
        <position position="408"/>
    </location>
    <ligand>
        <name>Mg(2+)</name>
        <dbReference type="ChEBI" id="CHEBI:18420"/>
    </ligand>
</feature>
<feature type="binding site" evidence="8">
    <location>
        <position position="438"/>
    </location>
    <ligand>
        <name>Mg(2+)</name>
        <dbReference type="ChEBI" id="CHEBI:18420"/>
    </ligand>
</feature>
<reference evidence="14 15" key="1">
    <citation type="submission" date="2019-10" db="EMBL/GenBank/DDBJ databases">
        <title>New species of Slilvanegrellaceae.</title>
        <authorList>
            <person name="Pitt A."/>
            <person name="Hahn M.W."/>
        </authorList>
    </citation>
    <scope>NUCLEOTIDE SEQUENCE [LARGE SCALE GENOMIC DNA]</scope>
    <source>
        <strain evidence="14 15">SP-Ram-0.45-NSY-1</strain>
    </source>
</reference>
<dbReference type="GO" id="GO:0005524">
    <property type="term" value="F:ATP binding"/>
    <property type="evidence" value="ECO:0007669"/>
    <property type="project" value="UniProtKB-KW"/>
</dbReference>
<feature type="domain" description="Polyphosphate kinase C-terminal" evidence="13">
    <location>
        <begin position="364"/>
        <end position="528"/>
    </location>
</feature>
<evidence type="ECO:0000256" key="2">
    <source>
        <dbReference type="ARBA" id="ARBA00022679"/>
    </source>
</evidence>
<dbReference type="Pfam" id="PF17941">
    <property type="entry name" value="PP_kinase_C_1"/>
    <property type="match status" value="1"/>
</dbReference>
<evidence type="ECO:0000313" key="14">
    <source>
        <dbReference type="EMBL" id="KAB8038960.1"/>
    </source>
</evidence>
<keyword evidence="15" id="KW-1185">Reference proteome</keyword>
<keyword evidence="7 8" id="KW-0460">Magnesium</keyword>
<comment type="catalytic activity">
    <reaction evidence="8 9">
        <text>[phosphate](n) + ATP = [phosphate](n+1) + ADP</text>
        <dbReference type="Rhea" id="RHEA:19573"/>
        <dbReference type="Rhea" id="RHEA-COMP:9859"/>
        <dbReference type="Rhea" id="RHEA-COMP:14280"/>
        <dbReference type="ChEBI" id="CHEBI:16838"/>
        <dbReference type="ChEBI" id="CHEBI:30616"/>
        <dbReference type="ChEBI" id="CHEBI:456216"/>
        <dbReference type="EC" id="2.7.4.1"/>
    </reaction>
</comment>
<dbReference type="GO" id="GO:0046872">
    <property type="term" value="F:metal ion binding"/>
    <property type="evidence" value="ECO:0007669"/>
    <property type="project" value="UniProtKB-KW"/>
</dbReference>
<dbReference type="OrthoDB" id="5287248at2"/>
<dbReference type="GO" id="GO:0008976">
    <property type="term" value="F:polyphosphate kinase activity"/>
    <property type="evidence" value="ECO:0007669"/>
    <property type="project" value="UniProtKB-UniRule"/>
</dbReference>
<dbReference type="AlphaFoldDB" id="A0A6N6VSL1"/>
<evidence type="ECO:0000313" key="15">
    <source>
        <dbReference type="Proteomes" id="UP000437748"/>
    </source>
</evidence>
<keyword evidence="3 8" id="KW-0479">Metal-binding</keyword>
<keyword evidence="1 8" id="KW-0597">Phosphoprotein</keyword>
<accession>A0A6N6VSL1</accession>
<dbReference type="CDD" id="cd09165">
    <property type="entry name" value="PLDc_PaPPK1_C1_like"/>
    <property type="match status" value="1"/>
</dbReference>
<keyword evidence="6 8" id="KW-0067">ATP-binding</keyword>
<dbReference type="InterPro" id="IPR025200">
    <property type="entry name" value="PPK_C_dom2"/>
</dbReference>
<comment type="similarity">
    <text evidence="8 9">Belongs to the polyphosphate kinase 1 (PPK1) family.</text>
</comment>
<feature type="domain" description="Polyphosphate kinase N-terminal" evidence="11">
    <location>
        <begin position="42"/>
        <end position="146"/>
    </location>
</feature>
<evidence type="ECO:0000256" key="7">
    <source>
        <dbReference type="ARBA" id="ARBA00022842"/>
    </source>
</evidence>
<dbReference type="PANTHER" id="PTHR30218">
    <property type="entry name" value="POLYPHOSPHATE KINASE"/>
    <property type="match status" value="1"/>
</dbReference>
<evidence type="ECO:0000259" key="13">
    <source>
        <dbReference type="Pfam" id="PF17941"/>
    </source>
</evidence>
<name>A0A6N6VSL1_9BACT</name>
<comment type="function">
    <text evidence="8 9">Catalyzes the reversible transfer of the terminal phosphate of ATP to form a long-chain polyphosphate (polyP).</text>
</comment>
<dbReference type="InterPro" id="IPR003414">
    <property type="entry name" value="PP_kinase"/>
</dbReference>
<comment type="caution">
    <text evidence="14">The sequence shown here is derived from an EMBL/GenBank/DDBJ whole genome shotgun (WGS) entry which is preliminary data.</text>
</comment>
<dbReference type="GO" id="GO:0006799">
    <property type="term" value="P:polyphosphate biosynthetic process"/>
    <property type="evidence" value="ECO:0007669"/>
    <property type="project" value="UniProtKB-UniRule"/>
</dbReference>
<keyword evidence="5 8" id="KW-0418">Kinase</keyword>
<evidence type="ECO:0000256" key="3">
    <source>
        <dbReference type="ARBA" id="ARBA00022723"/>
    </source>
</evidence>
<evidence type="ECO:0000256" key="1">
    <source>
        <dbReference type="ARBA" id="ARBA00022553"/>
    </source>
</evidence>
<dbReference type="NCBIfam" id="NF003918">
    <property type="entry name" value="PRK05443.1-2"/>
    <property type="match status" value="1"/>
</dbReference>
<dbReference type="InterPro" id="IPR025198">
    <property type="entry name" value="PPK_N_dom"/>
</dbReference>
<dbReference type="Gene3D" id="3.30.1840.10">
    <property type="entry name" value="Polyphosphate kinase middle domain"/>
    <property type="match status" value="1"/>
</dbReference>
<dbReference type="FunFam" id="3.30.870.10:FF:000001">
    <property type="entry name" value="Polyphosphate kinase"/>
    <property type="match status" value="1"/>
</dbReference>
<dbReference type="SUPFAM" id="SSF140356">
    <property type="entry name" value="PPK N-terminal domain-like"/>
    <property type="match status" value="1"/>
</dbReference>
<dbReference type="SUPFAM" id="SSF56024">
    <property type="entry name" value="Phospholipase D/nuclease"/>
    <property type="match status" value="2"/>
</dbReference>